<feature type="compositionally biased region" description="Polar residues" evidence="2">
    <location>
        <begin position="526"/>
        <end position="541"/>
    </location>
</feature>
<feature type="region of interest" description="Disordered" evidence="2">
    <location>
        <begin position="802"/>
        <end position="836"/>
    </location>
</feature>
<feature type="compositionally biased region" description="Polar residues" evidence="2">
    <location>
        <begin position="764"/>
        <end position="780"/>
    </location>
</feature>
<feature type="compositionally biased region" description="Polar residues" evidence="2">
    <location>
        <begin position="747"/>
        <end position="757"/>
    </location>
</feature>
<evidence type="ECO:0000313" key="4">
    <source>
        <dbReference type="Proteomes" id="UP000663193"/>
    </source>
</evidence>
<evidence type="ECO:0000256" key="1">
    <source>
        <dbReference type="SAM" id="Coils"/>
    </source>
</evidence>
<protein>
    <submittedName>
        <fullName evidence="3">Uncharacterized protein</fullName>
    </submittedName>
</protein>
<evidence type="ECO:0000256" key="2">
    <source>
        <dbReference type="SAM" id="MobiDB-lite"/>
    </source>
</evidence>
<feature type="region of interest" description="Disordered" evidence="2">
    <location>
        <begin position="520"/>
        <end position="590"/>
    </location>
</feature>
<feature type="region of interest" description="Disordered" evidence="2">
    <location>
        <begin position="386"/>
        <end position="420"/>
    </location>
</feature>
<dbReference type="OrthoDB" id="5410764at2759"/>
<organism evidence="3 4">
    <name type="scientific">Phaeosphaeria nodorum (strain SN15 / ATCC MYA-4574 / FGSC 10173)</name>
    <name type="common">Glume blotch fungus</name>
    <name type="synonym">Parastagonospora nodorum</name>
    <dbReference type="NCBI Taxonomy" id="321614"/>
    <lineage>
        <taxon>Eukaryota</taxon>
        <taxon>Fungi</taxon>
        <taxon>Dikarya</taxon>
        <taxon>Ascomycota</taxon>
        <taxon>Pezizomycotina</taxon>
        <taxon>Dothideomycetes</taxon>
        <taxon>Pleosporomycetidae</taxon>
        <taxon>Pleosporales</taxon>
        <taxon>Pleosporineae</taxon>
        <taxon>Phaeosphaeriaceae</taxon>
        <taxon>Parastagonospora</taxon>
    </lineage>
</organism>
<reference evidence="4" key="1">
    <citation type="journal article" date="2021" name="BMC Genomics">
        <title>Chromosome-level genome assembly and manually-curated proteome of model necrotroph Parastagonospora nodorum Sn15 reveals a genome-wide trove of candidate effector homologs, and redundancy of virulence-related functions within an accessory chromosome.</title>
        <authorList>
            <person name="Bertazzoni S."/>
            <person name="Jones D.A.B."/>
            <person name="Phan H.T."/>
            <person name="Tan K.-C."/>
            <person name="Hane J.K."/>
        </authorList>
    </citation>
    <scope>NUCLEOTIDE SEQUENCE [LARGE SCALE GENOMIC DNA]</scope>
    <source>
        <strain evidence="4">SN15 / ATCC MYA-4574 / FGSC 10173)</strain>
    </source>
</reference>
<sequence>MASGSVTVPPGEAAAPLNFIYACSVCCYTLADVYEGHDETVGGFSDGINPRDRIVTHLYLASCCHVFCASHLESGAPQFHPEGQRPKAACPTCVKEKNDSTVRDLYSIRGFQNDEHDPMIPPAWFIAPPMSFEGSGKEIEALRFQYLALIRYSQNTYSMRKPQQIALAETENKLVAMQDLASKEHAKVLTLQQENERLQAVERESNNLEAEVERLRDVDREVEQYRRLDVSPKDLETFKNNKDAIRHYLKLVPTLIEQNDKMRERLASVGFAMQLEPVPNLKRFDLDLINDDGGINGDYYGTSGTTLRKKTTSSHTAGRSAHTSGDVVVAPSSPFMQRPSKRQRIESPLPNNMQIDPPSSRDAMPPPSKAASRMRSVRKMFPTLRKKFSSGRSTQASEYDIHSGEDVHMDEDRQWDDPTYGSVRSVRASERQYHHRDGTPYMTGALPVGDEPHGASKRGSQLLSSIGIDNDGPNFTFRAPSPVKMGKRWNLHQPVQLPTEPSYIRLMDGLSGEVGVELGLKDPRESSSNSYRPGNATWRSSSYDHDQHRYGETDQENWSPDLPSQQPPGPHGQSLPRGYRSGAVQPDRTDHRQNGAFQELAHNPMTLAPRKFQQPGHQIENVVSHYIESNNRNAAQFSKPRMAETQDSSNHFAAYRSPRPRMIAPEPGWREWRGLNGLSFFESPVISRSHQQPQRVQDQQQINRPPPSRQYQSRNVTSKGFITRPKAEQSPFFRDSAYGSSRDRASPNRQQHVQTSAAIPFPSFNRSTYSRPSQVPSTMPSIVAGRSPVRTQPQWDALQRVGVRSSRHDFSKNTGNVHGDSTRTIFPSVGRRSVRR</sequence>
<feature type="compositionally biased region" description="Basic and acidic residues" evidence="2">
    <location>
        <begin position="399"/>
        <end position="416"/>
    </location>
</feature>
<feature type="compositionally biased region" description="Low complexity" evidence="2">
    <location>
        <begin position="691"/>
        <end position="701"/>
    </location>
</feature>
<gene>
    <name evidence="3" type="ORF">JI435_052850</name>
</gene>
<feature type="compositionally biased region" description="Basic and acidic residues" evidence="2">
    <location>
        <begin position="542"/>
        <end position="552"/>
    </location>
</feature>
<feature type="region of interest" description="Disordered" evidence="2">
    <location>
        <begin position="301"/>
        <end position="374"/>
    </location>
</feature>
<dbReference type="Proteomes" id="UP000663193">
    <property type="component" value="Chromosome 13"/>
</dbReference>
<keyword evidence="4" id="KW-1185">Reference proteome</keyword>
<name>A0A7U2FBM1_PHANO</name>
<feature type="compositionally biased region" description="Polar residues" evidence="2">
    <location>
        <begin position="313"/>
        <end position="323"/>
    </location>
</feature>
<feature type="compositionally biased region" description="Polar residues" evidence="2">
    <location>
        <begin position="709"/>
        <end position="720"/>
    </location>
</feature>
<evidence type="ECO:0000313" key="3">
    <source>
        <dbReference type="EMBL" id="QRD02310.1"/>
    </source>
</evidence>
<keyword evidence="1" id="KW-0175">Coiled coil</keyword>
<feature type="coiled-coil region" evidence="1">
    <location>
        <begin position="191"/>
        <end position="228"/>
    </location>
</feature>
<dbReference type="AlphaFoldDB" id="A0A7U2FBM1"/>
<dbReference type="EMBL" id="CP069035">
    <property type="protein sequence ID" value="QRD02310.1"/>
    <property type="molecule type" value="Genomic_DNA"/>
</dbReference>
<feature type="region of interest" description="Disordered" evidence="2">
    <location>
        <begin position="686"/>
        <end position="785"/>
    </location>
</feature>
<dbReference type="VEuPathDB" id="FungiDB:JI435_052850"/>
<accession>A0A7U2FBM1</accession>
<proteinExistence type="predicted"/>